<name>D1A673_THECD</name>
<dbReference type="EMBL" id="CP001738">
    <property type="protein sequence ID" value="ACZ00172.1"/>
    <property type="molecule type" value="Genomic_DNA"/>
</dbReference>
<evidence type="ECO:0000313" key="5">
    <source>
        <dbReference type="EMBL" id="ACZ00172.1"/>
    </source>
</evidence>
<dbReference type="Gene3D" id="3.90.79.10">
    <property type="entry name" value="Nucleoside Triphosphate Pyrophosphohydrolase"/>
    <property type="match status" value="1"/>
</dbReference>
<keyword evidence="2 5" id="KW-0378">Hydrolase</keyword>
<dbReference type="HOGENOM" id="CLU_037162_7_2_11"/>
<dbReference type="AlphaFoldDB" id="D1A673"/>
<dbReference type="RefSeq" id="WP_012854953.1">
    <property type="nucleotide sequence ID" value="NC_013510.1"/>
</dbReference>
<dbReference type="PRINTS" id="PR00502">
    <property type="entry name" value="NUDIXFAMILY"/>
</dbReference>
<protein>
    <submittedName>
        <fullName evidence="5">NUDIX hydrolase</fullName>
    </submittedName>
</protein>
<evidence type="ECO:0000256" key="3">
    <source>
        <dbReference type="SAM" id="MobiDB-lite"/>
    </source>
</evidence>
<dbReference type="PROSITE" id="PS51462">
    <property type="entry name" value="NUDIX"/>
    <property type="match status" value="1"/>
</dbReference>
<dbReference type="GO" id="GO:0016787">
    <property type="term" value="F:hydrolase activity"/>
    <property type="evidence" value="ECO:0007669"/>
    <property type="project" value="UniProtKB-KW"/>
</dbReference>
<comment type="cofactor">
    <cofactor evidence="1">
        <name>Mg(2+)</name>
        <dbReference type="ChEBI" id="CHEBI:18420"/>
    </cofactor>
</comment>
<dbReference type="InterPro" id="IPR000086">
    <property type="entry name" value="NUDIX_hydrolase_dom"/>
</dbReference>
<dbReference type="PANTHER" id="PTHR43046">
    <property type="entry name" value="GDP-MANNOSE MANNOSYL HYDROLASE"/>
    <property type="match status" value="1"/>
</dbReference>
<dbReference type="OrthoDB" id="9814308at2"/>
<keyword evidence="6" id="KW-1185">Reference proteome</keyword>
<dbReference type="STRING" id="471852.Tcur_4650"/>
<dbReference type="eggNOG" id="COG1051">
    <property type="taxonomic scope" value="Bacteria"/>
</dbReference>
<evidence type="ECO:0000259" key="4">
    <source>
        <dbReference type="PROSITE" id="PS51462"/>
    </source>
</evidence>
<organism evidence="5 6">
    <name type="scientific">Thermomonospora curvata (strain ATCC 19995 / DSM 43183 / JCM 3096 / KCTC 9072 / NBRC 15933 / NCIMB 10081 / Henssen B9)</name>
    <dbReference type="NCBI Taxonomy" id="471852"/>
    <lineage>
        <taxon>Bacteria</taxon>
        <taxon>Bacillati</taxon>
        <taxon>Actinomycetota</taxon>
        <taxon>Actinomycetes</taxon>
        <taxon>Streptosporangiales</taxon>
        <taxon>Thermomonosporaceae</taxon>
        <taxon>Thermomonospora</taxon>
    </lineage>
</organism>
<evidence type="ECO:0000256" key="2">
    <source>
        <dbReference type="ARBA" id="ARBA00022801"/>
    </source>
</evidence>
<dbReference type="KEGG" id="tcu:Tcur_4650"/>
<accession>D1A673</accession>
<dbReference type="Pfam" id="PF00293">
    <property type="entry name" value="NUDIX"/>
    <property type="match status" value="1"/>
</dbReference>
<gene>
    <name evidence="5" type="ordered locus">Tcur_4650</name>
</gene>
<sequence length="163" mass="18136">MGKKTKRVDHWQNPHAPEPTSRRPSASALVRDEAGRVLLLQRTDNGLWTIPTGGLKKGETIRECAVRECREETGIEIEITGLVGVFTTPDHVIEYIKGGKVTEVRQPVNICLHARPIGGRLTTTDESSAVRWVAPEDLAEYDIHPALRRRIDHGLTSPVPHID</sequence>
<proteinExistence type="predicted"/>
<dbReference type="InterPro" id="IPR015797">
    <property type="entry name" value="NUDIX_hydrolase-like_dom_sf"/>
</dbReference>
<dbReference type="SUPFAM" id="SSF55811">
    <property type="entry name" value="Nudix"/>
    <property type="match status" value="1"/>
</dbReference>
<dbReference type="PANTHER" id="PTHR43046:SF16">
    <property type="entry name" value="ADP-RIBOSE PYROPHOSPHATASE YJHB-RELATED"/>
    <property type="match status" value="1"/>
</dbReference>
<feature type="region of interest" description="Disordered" evidence="3">
    <location>
        <begin position="1"/>
        <end position="27"/>
    </location>
</feature>
<feature type="domain" description="Nudix hydrolase" evidence="4">
    <location>
        <begin position="21"/>
        <end position="156"/>
    </location>
</feature>
<evidence type="ECO:0000256" key="1">
    <source>
        <dbReference type="ARBA" id="ARBA00001946"/>
    </source>
</evidence>
<dbReference type="Proteomes" id="UP000001918">
    <property type="component" value="Chromosome"/>
</dbReference>
<reference evidence="5 6" key="1">
    <citation type="journal article" date="2011" name="Stand. Genomic Sci.">
        <title>Complete genome sequence of Thermomonospora curvata type strain (B9).</title>
        <authorList>
            <person name="Chertkov O."/>
            <person name="Sikorski J."/>
            <person name="Nolan M."/>
            <person name="Lapidus A."/>
            <person name="Lucas S."/>
            <person name="Del Rio T.G."/>
            <person name="Tice H."/>
            <person name="Cheng J.F."/>
            <person name="Goodwin L."/>
            <person name="Pitluck S."/>
            <person name="Liolios K."/>
            <person name="Ivanova N."/>
            <person name="Mavromatis K."/>
            <person name="Mikhailova N."/>
            <person name="Ovchinnikova G."/>
            <person name="Pati A."/>
            <person name="Chen A."/>
            <person name="Palaniappan K."/>
            <person name="Djao O.D."/>
            <person name="Land M."/>
            <person name="Hauser L."/>
            <person name="Chang Y.J."/>
            <person name="Jeffries C.D."/>
            <person name="Brettin T."/>
            <person name="Han C."/>
            <person name="Detter J.C."/>
            <person name="Rohde M."/>
            <person name="Goker M."/>
            <person name="Woyke T."/>
            <person name="Bristow J."/>
            <person name="Eisen J.A."/>
            <person name="Markowitz V."/>
            <person name="Hugenholtz P."/>
            <person name="Klenk H.P."/>
            <person name="Kyrpides N.C."/>
        </authorList>
    </citation>
    <scope>NUCLEOTIDE SEQUENCE [LARGE SCALE GENOMIC DNA]</scope>
    <source>
        <strain evidence="6">ATCC 19995 / DSM 43183 / JCM 3096 / KCTC 9072 / NBRC 15933 / NCIMB 10081 / Henssen B9</strain>
    </source>
</reference>
<evidence type="ECO:0000313" key="6">
    <source>
        <dbReference type="Proteomes" id="UP000001918"/>
    </source>
</evidence>
<dbReference type="InterPro" id="IPR020476">
    <property type="entry name" value="Nudix_hydrolase"/>
</dbReference>